<evidence type="ECO:0000313" key="2">
    <source>
        <dbReference type="Proteomes" id="UP000680206"/>
    </source>
</evidence>
<comment type="caution">
    <text evidence="1">The sequence shown here is derived from an EMBL/GenBank/DDBJ whole genome shotgun (WGS) entry which is preliminary data.</text>
</comment>
<reference evidence="1 2" key="1">
    <citation type="submission" date="2021-03" db="EMBL/GenBank/DDBJ databases">
        <title>Actinomadura violae sp. nov., isolated from lichen in Thailand.</title>
        <authorList>
            <person name="Kanchanasin P."/>
            <person name="Saeng-In P."/>
            <person name="Phongsopitanun W."/>
            <person name="Yuki M."/>
            <person name="Kudo T."/>
            <person name="Ohkuma M."/>
            <person name="Tanasupawat S."/>
        </authorList>
    </citation>
    <scope>NUCLEOTIDE SEQUENCE [LARGE SCALE GENOMIC DNA]</scope>
    <source>
        <strain evidence="1 2">LCR2-06</strain>
    </source>
</reference>
<protein>
    <submittedName>
        <fullName evidence="1">Uncharacterized protein</fullName>
    </submittedName>
</protein>
<keyword evidence="2" id="KW-1185">Reference proteome</keyword>
<proteinExistence type="predicted"/>
<sequence>MNGPQHFAEGERILADAESEDAPEWVIARSQLAAAHFTAALAAAALNENLAKALLTLDAAVAWQRSQDPAPHTPNEATAKAIKDRAELLEPHRGHRLELRSQDRTVLARGVLDAVTAQHATVEKLEAGRALVPLAEIAGVVRLQARADQPATEHTADLQTHDQ</sequence>
<organism evidence="1 2">
    <name type="scientific">Actinomadura violacea</name>
    <dbReference type="NCBI Taxonomy" id="2819934"/>
    <lineage>
        <taxon>Bacteria</taxon>
        <taxon>Bacillati</taxon>
        <taxon>Actinomycetota</taxon>
        <taxon>Actinomycetes</taxon>
        <taxon>Streptosporangiales</taxon>
        <taxon>Thermomonosporaceae</taxon>
        <taxon>Actinomadura</taxon>
    </lineage>
</organism>
<name>A0ABS3RWJ7_9ACTN</name>
<evidence type="ECO:0000313" key="1">
    <source>
        <dbReference type="EMBL" id="MBO2461134.1"/>
    </source>
</evidence>
<dbReference type="EMBL" id="JAGEPF010000016">
    <property type="protein sequence ID" value="MBO2461134.1"/>
    <property type="molecule type" value="Genomic_DNA"/>
</dbReference>
<accession>A0ABS3RWJ7</accession>
<dbReference type="RefSeq" id="WP_208244495.1">
    <property type="nucleotide sequence ID" value="NZ_JAGEPF010000016.1"/>
</dbReference>
<dbReference type="Proteomes" id="UP000680206">
    <property type="component" value="Unassembled WGS sequence"/>
</dbReference>
<gene>
    <name evidence="1" type="ORF">J4709_26475</name>
</gene>